<evidence type="ECO:0000313" key="2">
    <source>
        <dbReference type="EMBL" id="MFC5862477.1"/>
    </source>
</evidence>
<dbReference type="SUPFAM" id="SSF52540">
    <property type="entry name" value="P-loop containing nucleoside triphosphate hydrolases"/>
    <property type="match status" value="1"/>
</dbReference>
<comment type="caution">
    <text evidence="2">The sequence shown here is derived from an EMBL/GenBank/DDBJ whole genome shotgun (WGS) entry which is preliminary data.</text>
</comment>
<dbReference type="InterPro" id="IPR051396">
    <property type="entry name" value="Bact_Antivir_Def_Nuclease"/>
</dbReference>
<feature type="domain" description="ATPase AAA-type core" evidence="1">
    <location>
        <begin position="22"/>
        <end position="328"/>
    </location>
</feature>
<dbReference type="EMBL" id="JBHSPH010000002">
    <property type="protein sequence ID" value="MFC5862477.1"/>
    <property type="molecule type" value="Genomic_DNA"/>
</dbReference>
<keyword evidence="2" id="KW-0067">ATP-binding</keyword>
<dbReference type="PANTHER" id="PTHR43581:SF4">
    <property type="entry name" value="ATP_GTP PHOSPHATASE"/>
    <property type="match status" value="1"/>
</dbReference>
<accession>A0ABW1EDS7</accession>
<name>A0ABW1EDS7_9BACT</name>
<dbReference type="PANTHER" id="PTHR43581">
    <property type="entry name" value="ATP/GTP PHOSPHATASE"/>
    <property type="match status" value="1"/>
</dbReference>
<gene>
    <name evidence="2" type="ORF">ACFPT7_09270</name>
</gene>
<reference evidence="3" key="1">
    <citation type="journal article" date="2019" name="Int. J. Syst. Evol. Microbiol.">
        <title>The Global Catalogue of Microorganisms (GCM) 10K type strain sequencing project: providing services to taxonomists for standard genome sequencing and annotation.</title>
        <authorList>
            <consortium name="The Broad Institute Genomics Platform"/>
            <consortium name="The Broad Institute Genome Sequencing Center for Infectious Disease"/>
            <person name="Wu L."/>
            <person name="Ma J."/>
        </authorList>
    </citation>
    <scope>NUCLEOTIDE SEQUENCE [LARGE SCALE GENOMIC DNA]</scope>
    <source>
        <strain evidence="3">JCM 4087</strain>
    </source>
</reference>
<dbReference type="RefSeq" id="WP_263335812.1">
    <property type="nucleotide sequence ID" value="NZ_JAGSYH010000003.1"/>
</dbReference>
<evidence type="ECO:0000313" key="3">
    <source>
        <dbReference type="Proteomes" id="UP001596091"/>
    </source>
</evidence>
<sequence length="415" mass="46656">MRKLTVKNFSVIKDAELEFGKITVLIGPQASGKSLLCKLAYFLGREVITIAIDRVAKGFDFSDFEAAVRQEFVRWFPRGGWGNDSWSIAFSSHEFVAAISASFVGAGEPVLDFAESFRTAYTARFQARLEEQKKRGILITQALESLAATAFMKLVGRAVWDFGVYIPTERSYFVDTAKGYRVLGAELDPISARFAEFFASSINSSAINRRISAFLKGNVESFQNVWMLAFHDGRVLPFSHLSSGGKEVLPIVAALDYYEHQRGQSGSLHEELYGDRLYVHDDFTIEEPESGVFPLTQYELVKELAALSKEANCQPHFTVTTHSPYILSSFNNLIEAGQVARDHPELRNEVARIIPEQYWIKDDDFEAYSIEDGKLVSILNESGFIEGNYLDKVSEVIGSEFDQLLRLEYDHTHAS</sequence>
<dbReference type="Pfam" id="PF13304">
    <property type="entry name" value="AAA_21"/>
    <property type="match status" value="1"/>
</dbReference>
<dbReference type="InterPro" id="IPR027417">
    <property type="entry name" value="P-loop_NTPase"/>
</dbReference>
<dbReference type="Proteomes" id="UP001596091">
    <property type="component" value="Unassembled WGS sequence"/>
</dbReference>
<evidence type="ECO:0000259" key="1">
    <source>
        <dbReference type="Pfam" id="PF13304"/>
    </source>
</evidence>
<keyword evidence="3" id="KW-1185">Reference proteome</keyword>
<dbReference type="Gene3D" id="3.40.50.300">
    <property type="entry name" value="P-loop containing nucleotide triphosphate hydrolases"/>
    <property type="match status" value="1"/>
</dbReference>
<organism evidence="2 3">
    <name type="scientific">Acidicapsa dinghuensis</name>
    <dbReference type="NCBI Taxonomy" id="2218256"/>
    <lineage>
        <taxon>Bacteria</taxon>
        <taxon>Pseudomonadati</taxon>
        <taxon>Acidobacteriota</taxon>
        <taxon>Terriglobia</taxon>
        <taxon>Terriglobales</taxon>
        <taxon>Acidobacteriaceae</taxon>
        <taxon>Acidicapsa</taxon>
    </lineage>
</organism>
<protein>
    <submittedName>
        <fullName evidence="2">ATP-binding protein</fullName>
    </submittedName>
</protein>
<proteinExistence type="predicted"/>
<dbReference type="GO" id="GO:0005524">
    <property type="term" value="F:ATP binding"/>
    <property type="evidence" value="ECO:0007669"/>
    <property type="project" value="UniProtKB-KW"/>
</dbReference>
<keyword evidence="2" id="KW-0547">Nucleotide-binding</keyword>
<dbReference type="InterPro" id="IPR003959">
    <property type="entry name" value="ATPase_AAA_core"/>
</dbReference>